<evidence type="ECO:0000313" key="4">
    <source>
        <dbReference type="Proteomes" id="UP001396898"/>
    </source>
</evidence>
<dbReference type="Proteomes" id="UP001396898">
    <property type="component" value="Unassembled WGS sequence"/>
</dbReference>
<name>A0ABR1SB66_9PEZI</name>
<evidence type="ECO:0000313" key="3">
    <source>
        <dbReference type="EMBL" id="KAK8029064.1"/>
    </source>
</evidence>
<protein>
    <submittedName>
        <fullName evidence="3">Uncharacterized protein</fullName>
    </submittedName>
</protein>
<feature type="signal peptide" evidence="2">
    <location>
        <begin position="1"/>
        <end position="21"/>
    </location>
</feature>
<feature type="compositionally biased region" description="Polar residues" evidence="1">
    <location>
        <begin position="257"/>
        <end position="284"/>
    </location>
</feature>
<accession>A0ABR1SB66</accession>
<evidence type="ECO:0000256" key="1">
    <source>
        <dbReference type="SAM" id="MobiDB-lite"/>
    </source>
</evidence>
<organism evidence="3 4">
    <name type="scientific">Apiospora marii</name>
    <dbReference type="NCBI Taxonomy" id="335849"/>
    <lineage>
        <taxon>Eukaryota</taxon>
        <taxon>Fungi</taxon>
        <taxon>Dikarya</taxon>
        <taxon>Ascomycota</taxon>
        <taxon>Pezizomycotina</taxon>
        <taxon>Sordariomycetes</taxon>
        <taxon>Xylariomycetidae</taxon>
        <taxon>Amphisphaeriales</taxon>
        <taxon>Apiosporaceae</taxon>
        <taxon>Apiospora</taxon>
    </lineage>
</organism>
<sequence>MWLSLSLQAVISCGLIGAVDGQFLSYMTSVVTECLDIATPTETPGTAADPGGKPPHNENGPQSRPGTVSYTMPSCAACDCSTCTALSTYTTTFSVLCPTGLQDQPYTITETYLGMSSLPVFATPTAVPYGFTVAVETCTYCGAQPLTVIVTYPSGGSPFVPATTTTTTITEGNLDSPPIQTNAPAGAVTAPDATYGSSDPVRPTYIPGGSQIVPAKTAENDGESSPPQSTTFDTIITTAATNVPPDSERPTDLSDGSYGSSFATVKTDGSNQDSLQPQTKTPGITRTPAVTKVPPSSAKPTAGPYWNSTRMTPNTTIAGNVTFTFGTASGSRNSYSMSTLFSSYGSGQGWLPTATLTPAIYSDWAPSGNVPTAFLRVSWVLTATIVLSAALGALVDI</sequence>
<feature type="region of interest" description="Disordered" evidence="1">
    <location>
        <begin position="169"/>
        <end position="308"/>
    </location>
</feature>
<keyword evidence="4" id="KW-1185">Reference proteome</keyword>
<feature type="region of interest" description="Disordered" evidence="1">
    <location>
        <begin position="41"/>
        <end position="65"/>
    </location>
</feature>
<reference evidence="3 4" key="1">
    <citation type="submission" date="2023-01" db="EMBL/GenBank/DDBJ databases">
        <title>Analysis of 21 Apiospora genomes using comparative genomics revels a genus with tremendous synthesis potential of carbohydrate active enzymes and secondary metabolites.</title>
        <authorList>
            <person name="Sorensen T."/>
        </authorList>
    </citation>
    <scope>NUCLEOTIDE SEQUENCE [LARGE SCALE GENOMIC DNA]</scope>
    <source>
        <strain evidence="3 4">CBS 20057</strain>
    </source>
</reference>
<proteinExistence type="predicted"/>
<comment type="caution">
    <text evidence="3">The sequence shown here is derived from an EMBL/GenBank/DDBJ whole genome shotgun (WGS) entry which is preliminary data.</text>
</comment>
<keyword evidence="2" id="KW-0732">Signal</keyword>
<gene>
    <name evidence="3" type="ORF">PG991_006120</name>
</gene>
<dbReference type="EMBL" id="JAQQWI010000007">
    <property type="protein sequence ID" value="KAK8029064.1"/>
    <property type="molecule type" value="Genomic_DNA"/>
</dbReference>
<evidence type="ECO:0000256" key="2">
    <source>
        <dbReference type="SAM" id="SignalP"/>
    </source>
</evidence>
<feature type="chain" id="PRO_5045633511" evidence="2">
    <location>
        <begin position="22"/>
        <end position="397"/>
    </location>
</feature>
<feature type="compositionally biased region" description="Low complexity" evidence="1">
    <location>
        <begin position="230"/>
        <end position="241"/>
    </location>
</feature>